<proteinExistence type="predicted"/>
<dbReference type="Proteomes" id="UP001596003">
    <property type="component" value="Unassembled WGS sequence"/>
</dbReference>
<organism evidence="1 2">
    <name type="scientific">Flavobacterium chungangensis</name>
    <dbReference type="NCBI Taxonomy" id="2708132"/>
    <lineage>
        <taxon>Bacteria</taxon>
        <taxon>Pseudomonadati</taxon>
        <taxon>Bacteroidota</taxon>
        <taxon>Flavobacteriia</taxon>
        <taxon>Flavobacteriales</taxon>
        <taxon>Flavobacteriaceae</taxon>
        <taxon>Flavobacterium</taxon>
    </lineage>
</organism>
<accession>A0ABV8ZM96</accession>
<dbReference type="RefSeq" id="WP_379800852.1">
    <property type="nucleotide sequence ID" value="NZ_JBHSFY010000016.1"/>
</dbReference>
<gene>
    <name evidence="1" type="ORF">ACFO3N_20960</name>
</gene>
<keyword evidence="2" id="KW-1185">Reference proteome</keyword>
<evidence type="ECO:0000313" key="1">
    <source>
        <dbReference type="EMBL" id="MFC4479562.1"/>
    </source>
</evidence>
<sequence>MKVDYKNFEIEVIDDENHTLNSTKNLHQYQTVYCEESEFHSVSKHGIIIKEHGIEISSLIIHEFGGATTISDDSFIIEDDKIWIRICNKIYCFSIPNLELIWHKEFDFATNFSFHKLENDFIIYGEVEIFRITKEGEIIWRFGGRDIWVSVDGKNPFNIETDKIRLCDFQSNEYILDFDGKELEFNPRIIETANKKKWWQIFG</sequence>
<comment type="caution">
    <text evidence="1">The sequence shown here is derived from an EMBL/GenBank/DDBJ whole genome shotgun (WGS) entry which is preliminary data.</text>
</comment>
<dbReference type="EMBL" id="JBHSFY010000016">
    <property type="protein sequence ID" value="MFC4479562.1"/>
    <property type="molecule type" value="Genomic_DNA"/>
</dbReference>
<evidence type="ECO:0000313" key="2">
    <source>
        <dbReference type="Proteomes" id="UP001596003"/>
    </source>
</evidence>
<reference evidence="2" key="1">
    <citation type="journal article" date="2019" name="Int. J. Syst. Evol. Microbiol.">
        <title>The Global Catalogue of Microorganisms (GCM) 10K type strain sequencing project: providing services to taxonomists for standard genome sequencing and annotation.</title>
        <authorList>
            <consortium name="The Broad Institute Genomics Platform"/>
            <consortium name="The Broad Institute Genome Sequencing Center for Infectious Disease"/>
            <person name="Wu L."/>
            <person name="Ma J."/>
        </authorList>
    </citation>
    <scope>NUCLEOTIDE SEQUENCE [LARGE SCALE GENOMIC DNA]</scope>
    <source>
        <strain evidence="2">NBRC 103627</strain>
    </source>
</reference>
<protein>
    <submittedName>
        <fullName evidence="1">Uncharacterized protein</fullName>
    </submittedName>
</protein>
<name>A0ABV8ZM96_9FLAO</name>